<dbReference type="CDD" id="cd23992">
    <property type="entry name" value="PBP_GOBP"/>
    <property type="match status" value="1"/>
</dbReference>
<evidence type="ECO:0000256" key="2">
    <source>
        <dbReference type="SAM" id="SignalP"/>
    </source>
</evidence>
<feature type="chain" id="PRO_5005803872" evidence="2">
    <location>
        <begin position="23"/>
        <end position="148"/>
    </location>
</feature>
<dbReference type="STRING" id="30019.A0A0M5JDV8"/>
<dbReference type="GO" id="GO:0005615">
    <property type="term" value="C:extracellular space"/>
    <property type="evidence" value="ECO:0007669"/>
    <property type="project" value="TreeGrafter"/>
</dbReference>
<dbReference type="SMART" id="SM00708">
    <property type="entry name" value="PhBP"/>
    <property type="match status" value="1"/>
</dbReference>
<dbReference type="InterPro" id="IPR006170">
    <property type="entry name" value="PBP/GOBP"/>
</dbReference>
<dbReference type="SUPFAM" id="SSF47565">
    <property type="entry name" value="Insect pheromone/odorant-binding proteins"/>
    <property type="match status" value="1"/>
</dbReference>
<keyword evidence="4" id="KW-1185">Reference proteome</keyword>
<dbReference type="OMA" id="KCLRACM"/>
<dbReference type="OrthoDB" id="6595846at2759"/>
<keyword evidence="1 2" id="KW-0732">Signal</keyword>
<reference evidence="3 4" key="1">
    <citation type="submission" date="2015-08" db="EMBL/GenBank/DDBJ databases">
        <title>Ancestral chromatin configuration constrains chromatin evolution on differentiating sex chromosomes in Drosophila.</title>
        <authorList>
            <person name="Zhou Q."/>
            <person name="Bachtrog D."/>
        </authorList>
    </citation>
    <scope>NUCLEOTIDE SEQUENCE [LARGE SCALE GENOMIC DNA]</scope>
    <source>
        <tissue evidence="3">Whole larvae</tissue>
    </source>
</reference>
<name>A0A0M5JDV8_DROBS</name>
<sequence length="148" mass="16266">MSRTICLSMLLLLLVAAVAIQAKPHEELTKEHVHEVAEECKAESGASEDDVEHLMKHEPAATHEGKCLLACVMKKFEILDDAGKLSKEHALEMIKNLSKHGAEKDAAAEEIIDLCEAKDVPEDHCDAAAVYEDCIVAHMREHGISTEE</sequence>
<evidence type="ECO:0000313" key="4">
    <source>
        <dbReference type="Proteomes" id="UP000494163"/>
    </source>
</evidence>
<dbReference type="GO" id="GO:0007608">
    <property type="term" value="P:sensory perception of smell"/>
    <property type="evidence" value="ECO:0007669"/>
    <property type="project" value="TreeGrafter"/>
</dbReference>
<accession>A0A0M5JDV8</accession>
<dbReference type="Gene3D" id="1.10.238.20">
    <property type="entry name" value="Pheromone/general odorant binding protein domain"/>
    <property type="match status" value="1"/>
</dbReference>
<evidence type="ECO:0000256" key="1">
    <source>
        <dbReference type="ARBA" id="ARBA00022729"/>
    </source>
</evidence>
<gene>
    <name evidence="3" type="ORF">Dbus_chrXg1462</name>
</gene>
<dbReference type="PANTHER" id="PTHR11857:SF42">
    <property type="entry name" value="GENERAL ODORANT-BINDING PROTEIN 19D-RELATED"/>
    <property type="match status" value="1"/>
</dbReference>
<dbReference type="Proteomes" id="UP000494163">
    <property type="component" value="Chromosome X"/>
</dbReference>
<dbReference type="EMBL" id="CP012528">
    <property type="protein sequence ID" value="ALC49606.1"/>
    <property type="molecule type" value="Genomic_DNA"/>
</dbReference>
<feature type="signal peptide" evidence="2">
    <location>
        <begin position="1"/>
        <end position="22"/>
    </location>
</feature>
<dbReference type="GO" id="GO:0005549">
    <property type="term" value="F:odorant binding"/>
    <property type="evidence" value="ECO:0007669"/>
    <property type="project" value="InterPro"/>
</dbReference>
<dbReference type="Pfam" id="PF01395">
    <property type="entry name" value="PBP_GOBP"/>
    <property type="match status" value="1"/>
</dbReference>
<organism evidence="3 4">
    <name type="scientific">Drosophila busckii</name>
    <name type="common">Fruit fly</name>
    <dbReference type="NCBI Taxonomy" id="30019"/>
    <lineage>
        <taxon>Eukaryota</taxon>
        <taxon>Metazoa</taxon>
        <taxon>Ecdysozoa</taxon>
        <taxon>Arthropoda</taxon>
        <taxon>Hexapoda</taxon>
        <taxon>Insecta</taxon>
        <taxon>Pterygota</taxon>
        <taxon>Neoptera</taxon>
        <taxon>Endopterygota</taxon>
        <taxon>Diptera</taxon>
        <taxon>Brachycera</taxon>
        <taxon>Muscomorpha</taxon>
        <taxon>Ephydroidea</taxon>
        <taxon>Drosophilidae</taxon>
        <taxon>Drosophila</taxon>
    </lineage>
</organism>
<evidence type="ECO:0000313" key="3">
    <source>
        <dbReference type="EMBL" id="ALC49606.1"/>
    </source>
</evidence>
<dbReference type="PANTHER" id="PTHR11857">
    <property type="entry name" value="ODORANT BINDING PROTEIN-RELATED"/>
    <property type="match status" value="1"/>
</dbReference>
<dbReference type="InterPro" id="IPR036728">
    <property type="entry name" value="PBP_GOBP_sf"/>
</dbReference>
<proteinExistence type="predicted"/>
<protein>
    <submittedName>
        <fullName evidence="3">Pbprp2</fullName>
    </submittedName>
</protein>
<dbReference type="AlphaFoldDB" id="A0A0M5JDV8"/>